<feature type="region of interest" description="Disordered" evidence="5">
    <location>
        <begin position="115"/>
        <end position="171"/>
    </location>
</feature>
<accession>A0A7I8VFH4</accession>
<keyword evidence="4" id="KW-0698">rRNA processing</keyword>
<dbReference type="GO" id="GO:0006364">
    <property type="term" value="P:rRNA processing"/>
    <property type="evidence" value="ECO:0007669"/>
    <property type="project" value="UniProtKB-KW"/>
</dbReference>
<dbReference type="EMBL" id="CAJFCJ010000005">
    <property type="protein sequence ID" value="CAD5114928.1"/>
    <property type="molecule type" value="Genomic_DNA"/>
</dbReference>
<evidence type="ECO:0000256" key="4">
    <source>
        <dbReference type="ARBA" id="ARBA00022552"/>
    </source>
</evidence>
<comment type="caution">
    <text evidence="6">The sequence shown here is derived from an EMBL/GenBank/DDBJ whole genome shotgun (WGS) entry which is preliminary data.</text>
</comment>
<evidence type="ECO:0000313" key="7">
    <source>
        <dbReference type="Proteomes" id="UP000549394"/>
    </source>
</evidence>
<reference evidence="6 7" key="1">
    <citation type="submission" date="2020-08" db="EMBL/GenBank/DDBJ databases">
        <authorList>
            <person name="Hejnol A."/>
        </authorList>
    </citation>
    <scope>NUCLEOTIDE SEQUENCE [LARGE SCALE GENOMIC DNA]</scope>
</reference>
<evidence type="ECO:0000313" key="6">
    <source>
        <dbReference type="EMBL" id="CAD5114928.1"/>
    </source>
</evidence>
<dbReference type="PANTHER" id="PTHR21250">
    <property type="entry name" value="PRE-RRNA-PROCESSING PROTEIN TSR2 HOMOLOG"/>
    <property type="match status" value="1"/>
</dbReference>
<organism evidence="6 7">
    <name type="scientific">Dimorphilus gyrociliatus</name>
    <dbReference type="NCBI Taxonomy" id="2664684"/>
    <lineage>
        <taxon>Eukaryota</taxon>
        <taxon>Metazoa</taxon>
        <taxon>Spiralia</taxon>
        <taxon>Lophotrochozoa</taxon>
        <taxon>Annelida</taxon>
        <taxon>Polychaeta</taxon>
        <taxon>Polychaeta incertae sedis</taxon>
        <taxon>Dinophilidae</taxon>
        <taxon>Dimorphilus</taxon>
    </lineage>
</organism>
<keyword evidence="7" id="KW-1185">Reference proteome</keyword>
<comment type="similarity">
    <text evidence="2">Belongs to the TSR2 family.</text>
</comment>
<evidence type="ECO:0000256" key="1">
    <source>
        <dbReference type="ARBA" id="ARBA00002210"/>
    </source>
</evidence>
<dbReference type="Proteomes" id="UP000549394">
    <property type="component" value="Unassembled WGS sequence"/>
</dbReference>
<evidence type="ECO:0000256" key="2">
    <source>
        <dbReference type="ARBA" id="ARBA00006524"/>
    </source>
</evidence>
<comment type="function">
    <text evidence="1">May be involved in 20S pre-rRNA processing.</text>
</comment>
<dbReference type="InterPro" id="IPR019398">
    <property type="entry name" value="Pre-rRNA_process_TSR2"/>
</dbReference>
<dbReference type="AlphaFoldDB" id="A0A7I8VFH4"/>
<sequence>MANSGIDFNVFDEVIKRVLGGWTGYQLAIQHSSGGAHTKEKSEWFIWAISDFFKQNANLFPDEVEDFITDILNTEFNTILEDGSIQQISSKLCEFFKMVKEGDYENLKTRVNVIPGSAVGNSQSLPNDDDSDDSEEGEPNLVPATSNPPKNESRPEPMDDDGWTVVNRKKH</sequence>
<feature type="compositionally biased region" description="Acidic residues" evidence="5">
    <location>
        <begin position="127"/>
        <end position="138"/>
    </location>
</feature>
<proteinExistence type="inferred from homology"/>
<dbReference type="Pfam" id="PF10273">
    <property type="entry name" value="WGG"/>
    <property type="match status" value="1"/>
</dbReference>
<protein>
    <recommendedName>
        <fullName evidence="3">Pre-rRNA-processing protein TSR2 homolog</fullName>
    </recommendedName>
</protein>
<evidence type="ECO:0000256" key="3">
    <source>
        <dbReference type="ARBA" id="ARBA00017551"/>
    </source>
</evidence>
<evidence type="ECO:0000256" key="5">
    <source>
        <dbReference type="SAM" id="MobiDB-lite"/>
    </source>
</evidence>
<dbReference type="OrthoDB" id="263560at2759"/>
<name>A0A7I8VFH4_9ANNE</name>
<gene>
    <name evidence="6" type="ORF">DGYR_LOCUS3728</name>
</gene>